<evidence type="ECO:0000256" key="6">
    <source>
        <dbReference type="ARBA" id="ARBA00023125"/>
    </source>
</evidence>
<gene>
    <name evidence="8" type="primary">nrdR</name>
    <name evidence="10" type="ordered locus">Spico_0680</name>
</gene>
<reference evidence="11" key="1">
    <citation type="submission" date="2011-04" db="EMBL/GenBank/DDBJ databases">
        <title>The complete genome of Spirochaeta coccoides DSM 17374.</title>
        <authorList>
            <person name="Lucas S."/>
            <person name="Copeland A."/>
            <person name="Lapidus A."/>
            <person name="Bruce D."/>
            <person name="Goodwin L."/>
            <person name="Pitluck S."/>
            <person name="Peters L."/>
            <person name="Kyrpides N."/>
            <person name="Mavromatis K."/>
            <person name="Pagani I."/>
            <person name="Ivanova N."/>
            <person name="Ovchinnikova G."/>
            <person name="Lu M."/>
            <person name="Detter J.C."/>
            <person name="Tapia R."/>
            <person name="Han C."/>
            <person name="Land M."/>
            <person name="Hauser L."/>
            <person name="Markowitz V."/>
            <person name="Cheng J.-F."/>
            <person name="Hugenholtz P."/>
            <person name="Woyke T."/>
            <person name="Wu D."/>
            <person name="Spring S."/>
            <person name="Schroeder M."/>
            <person name="Brambilla E."/>
            <person name="Klenk H.-P."/>
            <person name="Eisen J.A."/>
        </authorList>
    </citation>
    <scope>NUCLEOTIDE SEQUENCE [LARGE SCALE GENOMIC DNA]</scope>
    <source>
        <strain evidence="11">ATCC BAA-1237 / DSM 17374 / SPN1</strain>
    </source>
</reference>
<dbReference type="Proteomes" id="UP000007939">
    <property type="component" value="Chromosome"/>
</dbReference>
<dbReference type="HAMAP" id="MF_00440">
    <property type="entry name" value="NrdR"/>
    <property type="match status" value="1"/>
</dbReference>
<dbReference type="KEGG" id="scc:Spico_0680"/>
<dbReference type="OrthoDB" id="9807461at2"/>
<evidence type="ECO:0000256" key="4">
    <source>
        <dbReference type="ARBA" id="ARBA00022840"/>
    </source>
</evidence>
<keyword evidence="2 8" id="KW-0547">Nucleotide-binding</keyword>
<dbReference type="HOGENOM" id="CLU_108412_0_0_12"/>
<keyword evidence="4 8" id="KW-0067">ATP-binding</keyword>
<dbReference type="InterPro" id="IPR005144">
    <property type="entry name" value="ATP-cone_dom"/>
</dbReference>
<keyword evidence="11" id="KW-1185">Reference proteome</keyword>
<organism evidence="10 11">
    <name type="scientific">Parasphaerochaeta coccoides (strain ATCC BAA-1237 / DSM 17374 / SPN1)</name>
    <name type="common">Sphaerochaeta coccoides</name>
    <dbReference type="NCBI Taxonomy" id="760011"/>
    <lineage>
        <taxon>Bacteria</taxon>
        <taxon>Pseudomonadati</taxon>
        <taxon>Spirochaetota</taxon>
        <taxon>Spirochaetia</taxon>
        <taxon>Spirochaetales</taxon>
        <taxon>Sphaerochaetaceae</taxon>
        <taxon>Parasphaerochaeta</taxon>
    </lineage>
</organism>
<dbReference type="InterPro" id="IPR003796">
    <property type="entry name" value="RNR_NrdR-like"/>
</dbReference>
<dbReference type="PANTHER" id="PTHR30455">
    <property type="entry name" value="TRANSCRIPTIONAL REPRESSOR NRDR"/>
    <property type="match status" value="1"/>
</dbReference>
<comment type="similarity">
    <text evidence="8">Belongs to the NrdR family.</text>
</comment>
<dbReference type="GO" id="GO:0005524">
    <property type="term" value="F:ATP binding"/>
    <property type="evidence" value="ECO:0007669"/>
    <property type="project" value="UniProtKB-UniRule"/>
</dbReference>
<keyword evidence="8" id="KW-0862">Zinc</keyword>
<evidence type="ECO:0000256" key="2">
    <source>
        <dbReference type="ARBA" id="ARBA00022741"/>
    </source>
</evidence>
<name>F4GKZ3_PARC1</name>
<keyword evidence="8" id="KW-0479">Metal-binding</keyword>
<dbReference type="GO" id="GO:0003677">
    <property type="term" value="F:DNA binding"/>
    <property type="evidence" value="ECO:0007669"/>
    <property type="project" value="UniProtKB-KW"/>
</dbReference>
<keyword evidence="7 8" id="KW-0804">Transcription</keyword>
<keyword evidence="6 8" id="KW-0238">DNA-binding</keyword>
<dbReference type="AlphaFoldDB" id="F4GKZ3"/>
<keyword evidence="5 8" id="KW-0805">Transcription regulation</keyword>
<feature type="zinc finger region" evidence="8">
    <location>
        <begin position="3"/>
        <end position="34"/>
    </location>
</feature>
<keyword evidence="3 8" id="KW-0863">Zinc-finger</keyword>
<comment type="cofactor">
    <cofactor evidence="8">
        <name>Zn(2+)</name>
        <dbReference type="ChEBI" id="CHEBI:29105"/>
    </cofactor>
    <text evidence="8">Binds 1 zinc ion.</text>
</comment>
<evidence type="ECO:0000259" key="9">
    <source>
        <dbReference type="PROSITE" id="PS51161"/>
    </source>
</evidence>
<dbReference type="RefSeq" id="WP_013739302.1">
    <property type="nucleotide sequence ID" value="NC_015436.1"/>
</dbReference>
<accession>F4GKZ3</accession>
<evidence type="ECO:0000256" key="8">
    <source>
        <dbReference type="HAMAP-Rule" id="MF_00440"/>
    </source>
</evidence>
<dbReference type="GO" id="GO:0045892">
    <property type="term" value="P:negative regulation of DNA-templated transcription"/>
    <property type="evidence" value="ECO:0007669"/>
    <property type="project" value="UniProtKB-UniRule"/>
</dbReference>
<proteinExistence type="inferred from homology"/>
<evidence type="ECO:0000313" key="10">
    <source>
        <dbReference type="EMBL" id="AEC01906.1"/>
    </source>
</evidence>
<sequence>MRCPRCGYMDDKVLDSRQNSSGSTIRRRRECLKCGHRFTSYERIIDTPLRVIKRDGRIEDFNLDKIERGVRIATDKLKVTPETIEQILQNIEDSVVLQAGSKREITSKAIGEETLRQLYKVDKVAYVRFASVYRAFDDVEQFIEEIEKLSQMIDATGKDVHV</sequence>
<evidence type="ECO:0000256" key="3">
    <source>
        <dbReference type="ARBA" id="ARBA00022771"/>
    </source>
</evidence>
<protein>
    <recommendedName>
        <fullName evidence="8">Transcriptional repressor NrdR</fullName>
    </recommendedName>
</protein>
<dbReference type="Pfam" id="PF22811">
    <property type="entry name" value="Zn_ribbon_NrdR"/>
    <property type="match status" value="1"/>
</dbReference>
<evidence type="ECO:0000256" key="5">
    <source>
        <dbReference type="ARBA" id="ARBA00023015"/>
    </source>
</evidence>
<evidence type="ECO:0000256" key="7">
    <source>
        <dbReference type="ARBA" id="ARBA00023163"/>
    </source>
</evidence>
<dbReference type="EMBL" id="CP002659">
    <property type="protein sequence ID" value="AEC01906.1"/>
    <property type="molecule type" value="Genomic_DNA"/>
</dbReference>
<comment type="function">
    <text evidence="8">Negatively regulates transcription of bacterial ribonucleotide reductase nrd genes and operons by binding to NrdR-boxes.</text>
</comment>
<dbReference type="PROSITE" id="PS51161">
    <property type="entry name" value="ATP_CONE"/>
    <property type="match status" value="1"/>
</dbReference>
<reference evidence="10 11" key="2">
    <citation type="journal article" date="2012" name="Stand. Genomic Sci.">
        <title>Complete genome sequence of the termite hindgut bacterium Spirochaeta coccoides type strain (SPN1(T)), reclassification in the genus Sphaerochaeta as Sphaerochaeta coccoides comb. nov. and emendations of the family Spirochaetaceae and the genus Sphaerochaeta.</title>
        <authorList>
            <person name="Abt B."/>
            <person name="Han C."/>
            <person name="Scheuner C."/>
            <person name="Lu M."/>
            <person name="Lapidus A."/>
            <person name="Nolan M."/>
            <person name="Lucas S."/>
            <person name="Hammon N."/>
            <person name="Deshpande S."/>
            <person name="Cheng J.F."/>
            <person name="Tapia R."/>
            <person name="Goodwin L.A."/>
            <person name="Pitluck S."/>
            <person name="Liolios K."/>
            <person name="Pagani I."/>
            <person name="Ivanova N."/>
            <person name="Mavromatis K."/>
            <person name="Mikhailova N."/>
            <person name="Huntemann M."/>
            <person name="Pati A."/>
            <person name="Chen A."/>
            <person name="Palaniappan K."/>
            <person name="Land M."/>
            <person name="Hauser L."/>
            <person name="Brambilla E.M."/>
            <person name="Rohde M."/>
            <person name="Spring S."/>
            <person name="Gronow S."/>
            <person name="Goker M."/>
            <person name="Woyke T."/>
            <person name="Bristow J."/>
            <person name="Eisen J.A."/>
            <person name="Markowitz V."/>
            <person name="Hugenholtz P."/>
            <person name="Kyrpides N.C."/>
            <person name="Klenk H.P."/>
            <person name="Detter J.C."/>
        </authorList>
    </citation>
    <scope>NUCLEOTIDE SEQUENCE [LARGE SCALE GENOMIC DNA]</scope>
    <source>
        <strain evidence="11">ATCC BAA-1237 / DSM 17374 / SPN1</strain>
    </source>
</reference>
<evidence type="ECO:0000313" key="11">
    <source>
        <dbReference type="Proteomes" id="UP000007939"/>
    </source>
</evidence>
<dbReference type="PANTHER" id="PTHR30455:SF2">
    <property type="entry name" value="TRANSCRIPTIONAL REPRESSOR NRDR"/>
    <property type="match status" value="1"/>
</dbReference>
<dbReference type="GO" id="GO:0008270">
    <property type="term" value="F:zinc ion binding"/>
    <property type="evidence" value="ECO:0007669"/>
    <property type="project" value="UniProtKB-UniRule"/>
</dbReference>
<dbReference type="STRING" id="760011.Spico_0680"/>
<feature type="domain" description="ATP-cone" evidence="9">
    <location>
        <begin position="49"/>
        <end position="141"/>
    </location>
</feature>
<dbReference type="eggNOG" id="COG1327">
    <property type="taxonomic scope" value="Bacteria"/>
</dbReference>
<dbReference type="InterPro" id="IPR055173">
    <property type="entry name" value="NrdR-like_N"/>
</dbReference>
<evidence type="ECO:0000256" key="1">
    <source>
        <dbReference type="ARBA" id="ARBA00022491"/>
    </source>
</evidence>
<dbReference type="Pfam" id="PF03477">
    <property type="entry name" value="ATP-cone"/>
    <property type="match status" value="1"/>
</dbReference>
<dbReference type="NCBIfam" id="TIGR00244">
    <property type="entry name" value="transcriptional regulator NrdR"/>
    <property type="match status" value="1"/>
</dbReference>
<keyword evidence="1 8" id="KW-0678">Repressor</keyword>